<evidence type="ECO:0000313" key="1">
    <source>
        <dbReference type="EMBL" id="KKN44666.1"/>
    </source>
</evidence>
<name>A0A0F9T6R8_9ZZZZ</name>
<comment type="caution">
    <text evidence="1">The sequence shown here is derived from an EMBL/GenBank/DDBJ whole genome shotgun (WGS) entry which is preliminary data.</text>
</comment>
<dbReference type="AlphaFoldDB" id="A0A0F9T6R8"/>
<accession>A0A0F9T6R8</accession>
<proteinExistence type="predicted"/>
<gene>
    <name evidence="1" type="ORF">LCGC14_0690760</name>
</gene>
<sequence length="243" mass="28152">MKGNTGELIFYKTYEEIFNINLTSGFLSAIFSFVKQTLKTEELSEIEVGPFRFIFEIEKIRNDDLLFALFSDRTDNLVEIRHQLREIRSQFLNKFDLDLLAEKYDGEVSKFYDFNNNIDEIMNNRGQLVSEEIKKDLLDIFNELHTFSSFVVSSALLTQTGRVIVSSLEGNILSEIIRLLEGRFISGNYRVIELISLEKFGVLSLIGIDQHFISVIQFKSNCPFETGLIISKRFSKRIQKLIC</sequence>
<organism evidence="1">
    <name type="scientific">marine sediment metagenome</name>
    <dbReference type="NCBI Taxonomy" id="412755"/>
    <lineage>
        <taxon>unclassified sequences</taxon>
        <taxon>metagenomes</taxon>
        <taxon>ecological metagenomes</taxon>
    </lineage>
</organism>
<protein>
    <submittedName>
        <fullName evidence="1">Uncharacterized protein</fullName>
    </submittedName>
</protein>
<reference evidence="1" key="1">
    <citation type="journal article" date="2015" name="Nature">
        <title>Complex archaea that bridge the gap between prokaryotes and eukaryotes.</title>
        <authorList>
            <person name="Spang A."/>
            <person name="Saw J.H."/>
            <person name="Jorgensen S.L."/>
            <person name="Zaremba-Niedzwiedzka K."/>
            <person name="Martijn J."/>
            <person name="Lind A.E."/>
            <person name="van Eijk R."/>
            <person name="Schleper C."/>
            <person name="Guy L."/>
            <person name="Ettema T.J."/>
        </authorList>
    </citation>
    <scope>NUCLEOTIDE SEQUENCE</scope>
</reference>
<dbReference type="EMBL" id="LAZR01001437">
    <property type="protein sequence ID" value="KKN44666.1"/>
    <property type="molecule type" value="Genomic_DNA"/>
</dbReference>